<reference evidence="1 2" key="1">
    <citation type="journal article" date="2018" name="Mol. Biol. Evol.">
        <title>Broad Genomic Sampling Reveals a Smut Pathogenic Ancestry of the Fungal Clade Ustilaginomycotina.</title>
        <authorList>
            <person name="Kijpornyongpan T."/>
            <person name="Mondo S.J."/>
            <person name="Barry K."/>
            <person name="Sandor L."/>
            <person name="Lee J."/>
            <person name="Lipzen A."/>
            <person name="Pangilinan J."/>
            <person name="LaButti K."/>
            <person name="Hainaut M."/>
            <person name="Henrissat B."/>
            <person name="Grigoriev I.V."/>
            <person name="Spatafora J.W."/>
            <person name="Aime M.C."/>
        </authorList>
    </citation>
    <scope>NUCLEOTIDE SEQUENCE [LARGE SCALE GENOMIC DNA]</scope>
    <source>
        <strain evidence="1 2">SA 807</strain>
    </source>
</reference>
<gene>
    <name evidence="1" type="ORF">IE53DRAFT_384590</name>
</gene>
<dbReference type="EMBL" id="KZ819749">
    <property type="protein sequence ID" value="PWN52962.1"/>
    <property type="molecule type" value="Genomic_DNA"/>
</dbReference>
<keyword evidence="2" id="KW-1185">Reference proteome</keyword>
<protein>
    <submittedName>
        <fullName evidence="1">Uncharacterized protein</fullName>
    </submittedName>
</protein>
<name>A0ACD0P4M7_9BASI</name>
<evidence type="ECO:0000313" key="2">
    <source>
        <dbReference type="Proteomes" id="UP000245626"/>
    </source>
</evidence>
<dbReference type="Proteomes" id="UP000245626">
    <property type="component" value="Unassembled WGS sequence"/>
</dbReference>
<evidence type="ECO:0000313" key="1">
    <source>
        <dbReference type="EMBL" id="PWN52962.1"/>
    </source>
</evidence>
<organism evidence="1 2">
    <name type="scientific">Violaceomyces palustris</name>
    <dbReference type="NCBI Taxonomy" id="1673888"/>
    <lineage>
        <taxon>Eukaryota</taxon>
        <taxon>Fungi</taxon>
        <taxon>Dikarya</taxon>
        <taxon>Basidiomycota</taxon>
        <taxon>Ustilaginomycotina</taxon>
        <taxon>Ustilaginomycetes</taxon>
        <taxon>Violaceomycetales</taxon>
        <taxon>Violaceomycetaceae</taxon>
        <taxon>Violaceomyces</taxon>
    </lineage>
</organism>
<sequence>MSHSASSGDLYSLMQGKDCRFGNRRLNSSSLEPSLSQDLCAELSGPLRSLPAPPRLAKGKRAASSGRAAHDQSETEVVKEDPDFPVGQEFGRLTDSGTFAKSKDRMKEQSGPASLPSPKKRIASSGLMSSSLSSSALAASGIPATSSLSSFHRSRGHCHTQSLDQSEPRSSLSHSRSSSVNTINTTKTHFGLSPSTSLCSSLALTRPGPSNTQRRMSDAARKARSRSGSRSSVGYGFSKTLYPGPRDENFDPFPSHALVSRKEGSLVAETRALSAQNA</sequence>
<accession>A0ACD0P4M7</accession>
<proteinExistence type="predicted"/>